<gene>
    <name evidence="2" type="ORF">COHA_000163</name>
</gene>
<dbReference type="Proteomes" id="UP001205105">
    <property type="component" value="Unassembled WGS sequence"/>
</dbReference>
<feature type="coiled-coil region" evidence="1">
    <location>
        <begin position="76"/>
        <end position="117"/>
    </location>
</feature>
<evidence type="ECO:0000256" key="1">
    <source>
        <dbReference type="SAM" id="Coils"/>
    </source>
</evidence>
<dbReference type="EMBL" id="JADXDR010000004">
    <property type="protein sequence ID" value="KAI7846326.1"/>
    <property type="molecule type" value="Genomic_DNA"/>
</dbReference>
<evidence type="ECO:0000313" key="3">
    <source>
        <dbReference type="Proteomes" id="UP001205105"/>
    </source>
</evidence>
<dbReference type="AlphaFoldDB" id="A0AAD5E053"/>
<accession>A0AAD5E053</accession>
<proteinExistence type="predicted"/>
<evidence type="ECO:0000313" key="2">
    <source>
        <dbReference type="EMBL" id="KAI7846326.1"/>
    </source>
</evidence>
<organism evidence="2 3">
    <name type="scientific">Chlorella ohadii</name>
    <dbReference type="NCBI Taxonomy" id="2649997"/>
    <lineage>
        <taxon>Eukaryota</taxon>
        <taxon>Viridiplantae</taxon>
        <taxon>Chlorophyta</taxon>
        <taxon>core chlorophytes</taxon>
        <taxon>Trebouxiophyceae</taxon>
        <taxon>Chlorellales</taxon>
        <taxon>Chlorellaceae</taxon>
        <taxon>Chlorella clade</taxon>
        <taxon>Chlorella</taxon>
    </lineage>
</organism>
<name>A0AAD5E053_9CHLO</name>
<protein>
    <submittedName>
        <fullName evidence="2">Uncharacterized protein</fullName>
    </submittedName>
</protein>
<reference evidence="2" key="1">
    <citation type="submission" date="2020-11" db="EMBL/GenBank/DDBJ databases">
        <title>Chlorella ohadii genome sequencing and assembly.</title>
        <authorList>
            <person name="Murik O."/>
            <person name="Treves H."/>
            <person name="Kedem I."/>
            <person name="Shotland Y."/>
            <person name="Kaplan A."/>
        </authorList>
    </citation>
    <scope>NUCLEOTIDE SEQUENCE</scope>
    <source>
        <strain evidence="2">1</strain>
    </source>
</reference>
<keyword evidence="1" id="KW-0175">Coiled coil</keyword>
<sequence length="158" mass="17036">MWSAHGPAVEQKFQGAVKAVSKAKLAMPVDVKVDFLRPTIDTIQQSLQSAWAQLPPPVQQAAPYAGVALGSGLLVYAIQQRRLNNQAQRNRELQVELSGLHKERQELLRRVNTLKANRAPRTEVEARLANAVAEATNAAAAAADAAARAATACIIQRP</sequence>
<keyword evidence="3" id="KW-1185">Reference proteome</keyword>
<comment type="caution">
    <text evidence="2">The sequence shown here is derived from an EMBL/GenBank/DDBJ whole genome shotgun (WGS) entry which is preliminary data.</text>
</comment>